<protein>
    <submittedName>
        <fullName evidence="2">Mitochondrial import inner membrane translocase subunit Tim29</fullName>
    </submittedName>
</protein>
<dbReference type="InterPro" id="IPR019481">
    <property type="entry name" value="TFIIIC_triple_barrel"/>
</dbReference>
<dbReference type="InterPro" id="IPR019322">
    <property type="entry name" value="TIMM29"/>
</dbReference>
<dbReference type="STRING" id="6182.A0A4Z2DU01"/>
<keyword evidence="3" id="KW-1185">Reference proteome</keyword>
<dbReference type="PANTHER" id="PTHR21435">
    <property type="entry name" value="MITOCHONDRIAL IMPORT INNER MEMBRANE TRANSLOCASE SUBUNIT TIM29"/>
    <property type="match status" value="1"/>
</dbReference>
<dbReference type="Proteomes" id="UP000311919">
    <property type="component" value="Unassembled WGS sequence"/>
</dbReference>
<proteinExistence type="predicted"/>
<evidence type="ECO:0000259" key="1">
    <source>
        <dbReference type="Pfam" id="PF10419"/>
    </source>
</evidence>
<evidence type="ECO:0000313" key="2">
    <source>
        <dbReference type="EMBL" id="TNN19937.1"/>
    </source>
</evidence>
<dbReference type="GO" id="GO:0042721">
    <property type="term" value="C:TIM22 mitochondrial import inner membrane insertion complex"/>
    <property type="evidence" value="ECO:0007669"/>
    <property type="project" value="InterPro"/>
</dbReference>
<evidence type="ECO:0000313" key="3">
    <source>
        <dbReference type="Proteomes" id="UP000311919"/>
    </source>
</evidence>
<dbReference type="GO" id="GO:0045039">
    <property type="term" value="P:protein insertion into mitochondrial inner membrane"/>
    <property type="evidence" value="ECO:0007669"/>
    <property type="project" value="TreeGrafter"/>
</dbReference>
<reference evidence="2 3" key="1">
    <citation type="submission" date="2019-03" db="EMBL/GenBank/DDBJ databases">
        <title>An improved genome assembly of the fluke Schistosoma japonicum.</title>
        <authorList>
            <person name="Hu W."/>
            <person name="Luo F."/>
            <person name="Yin M."/>
            <person name="Mo X."/>
            <person name="Sun C."/>
            <person name="Wu Q."/>
            <person name="Zhu B."/>
            <person name="Xiang M."/>
            <person name="Wang J."/>
            <person name="Wang Y."/>
            <person name="Zhang T."/>
            <person name="Xu B."/>
            <person name="Zheng H."/>
            <person name="Feng Z."/>
        </authorList>
    </citation>
    <scope>NUCLEOTIDE SEQUENCE [LARGE SCALE GENOMIC DNA]</scope>
    <source>
        <strain evidence="2">HuSjv2</strain>
        <tissue evidence="2">Worms</tissue>
    </source>
</reference>
<dbReference type="OrthoDB" id="5970620at2759"/>
<dbReference type="EMBL" id="SKCS01000038">
    <property type="protein sequence ID" value="TNN19937.1"/>
    <property type="molecule type" value="Genomic_DNA"/>
</dbReference>
<gene>
    <name evidence="2" type="ORF">EWB00_005816</name>
</gene>
<dbReference type="PANTHER" id="PTHR21435:SF1">
    <property type="entry name" value="MITOCHONDRIAL IMPORT INNER MEMBRANE TRANSLOCASE SUBUNIT TIM29"/>
    <property type="match status" value="1"/>
</dbReference>
<feature type="domain" description="Transcription factor TFIIIC triple barrel" evidence="1">
    <location>
        <begin position="264"/>
        <end position="368"/>
    </location>
</feature>
<comment type="caution">
    <text evidence="2">The sequence shown here is derived from an EMBL/GenBank/DDBJ whole genome shotgun (WGS) entry which is preliminary data.</text>
</comment>
<organism evidence="2 3">
    <name type="scientific">Schistosoma japonicum</name>
    <name type="common">Blood fluke</name>
    <dbReference type="NCBI Taxonomy" id="6182"/>
    <lineage>
        <taxon>Eukaryota</taxon>
        <taxon>Metazoa</taxon>
        <taxon>Spiralia</taxon>
        <taxon>Lophotrochozoa</taxon>
        <taxon>Platyhelminthes</taxon>
        <taxon>Trematoda</taxon>
        <taxon>Digenea</taxon>
        <taxon>Strigeidida</taxon>
        <taxon>Schistosomatoidea</taxon>
        <taxon>Schistosomatidae</taxon>
        <taxon>Schistosoma</taxon>
    </lineage>
</organism>
<dbReference type="Pfam" id="PF10419">
    <property type="entry name" value="TFIIIC_sub6"/>
    <property type="match status" value="1"/>
</dbReference>
<accession>A0A4Z2DU01</accession>
<sequence>MQLRDSNSRNWLSACLPTTPVVFLIILPETYFRQLIEDYVSSGRDALQLVRQNPLRSALWASVIVGISYIARTCPNKQDYYASLIQSAIDLWEVPDLIRNSQSTRYIHKCLKLSTKEQIRYSSLGLFTIIWRDDRTQSCCQYAEVCKYTHPANGGGNFGGFIRLFLFDRPQENGGGSCHTTWKTMTSILTNGKLQMFAKSLPTLPEKSSTDVSFKNIEKSSQSTFLSSHSKPFGDGNYTEQNLELHLSNPNSVSDDWEIVSEEVLYVDCQGLLEDDILTPNSVIRLVDIESAKPLMQVGPAVFEGHYEDTVGTYLFFENNSPTFNTTLFKETVSAASVRKVDDQTPQHTTSYFTKSSKSLTFQRIFLKAKENH</sequence>
<dbReference type="Gene3D" id="2.60.40.4370">
    <property type="match status" value="1"/>
</dbReference>
<dbReference type="Pfam" id="PF10171">
    <property type="entry name" value="Tim29"/>
    <property type="match status" value="1"/>
</dbReference>
<dbReference type="AlphaFoldDB" id="A0A4Z2DU01"/>
<name>A0A4Z2DU01_SCHJA</name>